<dbReference type="AlphaFoldDB" id="A0A4C1XPR2"/>
<dbReference type="Proteomes" id="UP000299102">
    <property type="component" value="Unassembled WGS sequence"/>
</dbReference>
<accession>A0A4C1XPR2</accession>
<evidence type="ECO:0000313" key="2">
    <source>
        <dbReference type="EMBL" id="GBP64237.1"/>
    </source>
</evidence>
<dbReference type="EMBL" id="BGZK01000892">
    <property type="protein sequence ID" value="GBP64237.1"/>
    <property type="molecule type" value="Genomic_DNA"/>
</dbReference>
<feature type="compositionally biased region" description="Low complexity" evidence="1">
    <location>
        <begin position="181"/>
        <end position="198"/>
    </location>
</feature>
<reference evidence="2 3" key="1">
    <citation type="journal article" date="2019" name="Commun. Biol.">
        <title>The bagworm genome reveals a unique fibroin gene that provides high tensile strength.</title>
        <authorList>
            <person name="Kono N."/>
            <person name="Nakamura H."/>
            <person name="Ohtoshi R."/>
            <person name="Tomita M."/>
            <person name="Numata K."/>
            <person name="Arakawa K."/>
        </authorList>
    </citation>
    <scope>NUCLEOTIDE SEQUENCE [LARGE SCALE GENOMIC DNA]</scope>
</reference>
<sequence>MSIPHTLAPVRVGSVGLKPTKKVPLKEKLVVRLCYVVKRLVGRPVRDGGLTVASCPASSRRGYSPDGSGGNGPYLVEPLRWYHAGAVTEPPVGTRGHRACAAGRWRGSIRLDCLVLDESGGEAQLKLRTQRTADGWMPVDADRVKVARIGDPLRVDLTERACRRLIRLSTHPTAAAKAIRVSEPLPSSSRSGPRQGGLSDRRGASRSIGSQLKSAPVPPARPGAVSGGRVE</sequence>
<comment type="caution">
    <text evidence="2">The sequence shown here is derived from an EMBL/GenBank/DDBJ whole genome shotgun (WGS) entry which is preliminary data.</text>
</comment>
<protein>
    <submittedName>
        <fullName evidence="2">Uncharacterized protein</fullName>
    </submittedName>
</protein>
<keyword evidence="3" id="KW-1185">Reference proteome</keyword>
<evidence type="ECO:0000313" key="3">
    <source>
        <dbReference type="Proteomes" id="UP000299102"/>
    </source>
</evidence>
<evidence type="ECO:0000256" key="1">
    <source>
        <dbReference type="SAM" id="MobiDB-lite"/>
    </source>
</evidence>
<feature type="region of interest" description="Disordered" evidence="1">
    <location>
        <begin position="177"/>
        <end position="231"/>
    </location>
</feature>
<proteinExistence type="predicted"/>
<gene>
    <name evidence="2" type="ORF">EVAR_21555_1</name>
</gene>
<name>A0A4C1XPR2_EUMVA</name>
<organism evidence="2 3">
    <name type="scientific">Eumeta variegata</name>
    <name type="common">Bagworm moth</name>
    <name type="synonym">Eumeta japonica</name>
    <dbReference type="NCBI Taxonomy" id="151549"/>
    <lineage>
        <taxon>Eukaryota</taxon>
        <taxon>Metazoa</taxon>
        <taxon>Ecdysozoa</taxon>
        <taxon>Arthropoda</taxon>
        <taxon>Hexapoda</taxon>
        <taxon>Insecta</taxon>
        <taxon>Pterygota</taxon>
        <taxon>Neoptera</taxon>
        <taxon>Endopterygota</taxon>
        <taxon>Lepidoptera</taxon>
        <taxon>Glossata</taxon>
        <taxon>Ditrysia</taxon>
        <taxon>Tineoidea</taxon>
        <taxon>Psychidae</taxon>
        <taxon>Oiketicinae</taxon>
        <taxon>Eumeta</taxon>
    </lineage>
</organism>